<keyword evidence="1" id="KW-0805">Transcription regulation</keyword>
<dbReference type="SMART" id="SM00421">
    <property type="entry name" value="HTH_LUXR"/>
    <property type="match status" value="1"/>
</dbReference>
<accession>A0A5D4GQ97</accession>
<feature type="region of interest" description="Disordered" evidence="4">
    <location>
        <begin position="1"/>
        <end position="22"/>
    </location>
</feature>
<keyword evidence="3" id="KW-0804">Transcription</keyword>
<evidence type="ECO:0000313" key="7">
    <source>
        <dbReference type="Proteomes" id="UP000323258"/>
    </source>
</evidence>
<feature type="domain" description="HTH luxR-type" evidence="5">
    <location>
        <begin position="187"/>
        <end position="252"/>
    </location>
</feature>
<sequence length="255" mass="26788">MQPVFVPPAGQLPDGAGPGLSDGTEAQCQERAVSLGDAARLCRSLADALGADHFSLLFVAPQGESRRLAPVFDSEFPGLSLLSRSLSSKAAEGFARAMFGAAAPAWWRDAEQPPFLGAAARCWASEIANPGTVDRAGIAFPVSIERGRSGVVVFAGDAMAVDEGELCDAHARCFAIFADVARQRVQDCAKTPPVSKREVECLRLTANGLTSEDIAATLGLSVHTANQYLTNSTQKLNAVNRIHAVAKALRSGLID</sequence>
<dbReference type="InterPro" id="IPR016032">
    <property type="entry name" value="Sig_transdc_resp-reg_C-effctor"/>
</dbReference>
<dbReference type="CDD" id="cd06170">
    <property type="entry name" value="LuxR_C_like"/>
    <property type="match status" value="1"/>
</dbReference>
<organism evidence="6 7">
    <name type="scientific">Neoaquamicrobium microcysteis</name>
    <dbReference type="NCBI Taxonomy" id="2682781"/>
    <lineage>
        <taxon>Bacteria</taxon>
        <taxon>Pseudomonadati</taxon>
        <taxon>Pseudomonadota</taxon>
        <taxon>Alphaproteobacteria</taxon>
        <taxon>Hyphomicrobiales</taxon>
        <taxon>Phyllobacteriaceae</taxon>
        <taxon>Neoaquamicrobium</taxon>
    </lineage>
</organism>
<name>A0A5D4GQ97_9HYPH</name>
<evidence type="ECO:0000256" key="4">
    <source>
        <dbReference type="SAM" id="MobiDB-lite"/>
    </source>
</evidence>
<dbReference type="AlphaFoldDB" id="A0A5D4GQ97"/>
<comment type="caution">
    <text evidence="6">The sequence shown here is derived from an EMBL/GenBank/DDBJ whole genome shotgun (WGS) entry which is preliminary data.</text>
</comment>
<reference evidence="6 7" key="1">
    <citation type="submission" date="2019-08" db="EMBL/GenBank/DDBJ databases">
        <authorList>
            <person name="Seo Y.L."/>
        </authorList>
    </citation>
    <scope>NUCLEOTIDE SEQUENCE [LARGE SCALE GENOMIC DNA]</scope>
    <source>
        <strain evidence="6 7">MaA-C15</strain>
    </source>
</reference>
<evidence type="ECO:0000256" key="2">
    <source>
        <dbReference type="ARBA" id="ARBA00023125"/>
    </source>
</evidence>
<dbReference type="PRINTS" id="PR00038">
    <property type="entry name" value="HTHLUXR"/>
</dbReference>
<evidence type="ECO:0000313" key="6">
    <source>
        <dbReference type="EMBL" id="TYR30123.1"/>
    </source>
</evidence>
<dbReference type="InterPro" id="IPR036388">
    <property type="entry name" value="WH-like_DNA-bd_sf"/>
</dbReference>
<reference evidence="6 7" key="2">
    <citation type="submission" date="2019-09" db="EMBL/GenBank/DDBJ databases">
        <title>Mesorhizobium sp. MaA-C15 isolated from Microcystis aeruginosa.</title>
        <authorList>
            <person name="Jeong S.E."/>
            <person name="Jin H.M."/>
            <person name="Jeon C.O."/>
        </authorList>
    </citation>
    <scope>NUCLEOTIDE SEQUENCE [LARGE SCALE GENOMIC DNA]</scope>
    <source>
        <strain evidence="6 7">MaA-C15</strain>
    </source>
</reference>
<dbReference type="GO" id="GO:0003677">
    <property type="term" value="F:DNA binding"/>
    <property type="evidence" value="ECO:0007669"/>
    <property type="project" value="UniProtKB-KW"/>
</dbReference>
<proteinExistence type="predicted"/>
<keyword evidence="7" id="KW-1185">Reference proteome</keyword>
<dbReference type="InterPro" id="IPR036693">
    <property type="entry name" value="TF_LuxR_autoind-bd_dom_sf"/>
</dbReference>
<dbReference type="RefSeq" id="WP_148916481.1">
    <property type="nucleotide sequence ID" value="NZ_VSZS01000067.1"/>
</dbReference>
<dbReference type="InterPro" id="IPR000792">
    <property type="entry name" value="Tscrpt_reg_LuxR_C"/>
</dbReference>
<keyword evidence="2" id="KW-0238">DNA-binding</keyword>
<gene>
    <name evidence="6" type="ORF">FY036_19755</name>
</gene>
<evidence type="ECO:0000256" key="1">
    <source>
        <dbReference type="ARBA" id="ARBA00023015"/>
    </source>
</evidence>
<dbReference type="Gene3D" id="3.30.450.80">
    <property type="entry name" value="Transcription factor LuxR-like, autoinducer-binding domain"/>
    <property type="match status" value="1"/>
</dbReference>
<dbReference type="Gene3D" id="1.10.10.10">
    <property type="entry name" value="Winged helix-like DNA-binding domain superfamily/Winged helix DNA-binding domain"/>
    <property type="match status" value="1"/>
</dbReference>
<dbReference type="PANTHER" id="PTHR44688:SF16">
    <property type="entry name" value="DNA-BINDING TRANSCRIPTIONAL ACTIVATOR DEVR_DOSR"/>
    <property type="match status" value="1"/>
</dbReference>
<dbReference type="Proteomes" id="UP000323258">
    <property type="component" value="Unassembled WGS sequence"/>
</dbReference>
<dbReference type="SUPFAM" id="SSF75516">
    <property type="entry name" value="Pheromone-binding domain of LuxR-like quorum-sensing transcription factors"/>
    <property type="match status" value="1"/>
</dbReference>
<evidence type="ECO:0000259" key="5">
    <source>
        <dbReference type="PROSITE" id="PS50043"/>
    </source>
</evidence>
<evidence type="ECO:0000256" key="3">
    <source>
        <dbReference type="ARBA" id="ARBA00023163"/>
    </source>
</evidence>
<dbReference type="SUPFAM" id="SSF46894">
    <property type="entry name" value="C-terminal effector domain of the bipartite response regulators"/>
    <property type="match status" value="1"/>
</dbReference>
<protein>
    <submittedName>
        <fullName evidence="6">Helix-turn-helix transcriptional regulator</fullName>
    </submittedName>
</protein>
<dbReference type="GO" id="GO:0006355">
    <property type="term" value="P:regulation of DNA-templated transcription"/>
    <property type="evidence" value="ECO:0007669"/>
    <property type="project" value="InterPro"/>
</dbReference>
<dbReference type="OrthoDB" id="8349179at2"/>
<dbReference type="PROSITE" id="PS50043">
    <property type="entry name" value="HTH_LUXR_2"/>
    <property type="match status" value="1"/>
</dbReference>
<dbReference type="PANTHER" id="PTHR44688">
    <property type="entry name" value="DNA-BINDING TRANSCRIPTIONAL ACTIVATOR DEVR_DOSR"/>
    <property type="match status" value="1"/>
</dbReference>
<dbReference type="EMBL" id="VSZS01000067">
    <property type="protein sequence ID" value="TYR30123.1"/>
    <property type="molecule type" value="Genomic_DNA"/>
</dbReference>
<dbReference type="Pfam" id="PF00196">
    <property type="entry name" value="GerE"/>
    <property type="match status" value="1"/>
</dbReference>